<dbReference type="Pfam" id="PF07730">
    <property type="entry name" value="HisKA_3"/>
    <property type="match status" value="1"/>
</dbReference>
<feature type="transmembrane region" description="Helical" evidence="9">
    <location>
        <begin position="107"/>
        <end position="124"/>
    </location>
</feature>
<evidence type="ECO:0000313" key="11">
    <source>
        <dbReference type="EMBL" id="GIH18086.1"/>
    </source>
</evidence>
<organism evidence="11 12">
    <name type="scientific">Rugosimonospora africana</name>
    <dbReference type="NCBI Taxonomy" id="556532"/>
    <lineage>
        <taxon>Bacteria</taxon>
        <taxon>Bacillati</taxon>
        <taxon>Actinomycetota</taxon>
        <taxon>Actinomycetes</taxon>
        <taxon>Micromonosporales</taxon>
        <taxon>Micromonosporaceae</taxon>
        <taxon>Rugosimonospora</taxon>
    </lineage>
</organism>
<dbReference type="EMBL" id="BONZ01000062">
    <property type="protein sequence ID" value="GIH18086.1"/>
    <property type="molecule type" value="Genomic_DNA"/>
</dbReference>
<evidence type="ECO:0000256" key="9">
    <source>
        <dbReference type="SAM" id="Phobius"/>
    </source>
</evidence>
<dbReference type="GO" id="GO:0046983">
    <property type="term" value="F:protein dimerization activity"/>
    <property type="evidence" value="ECO:0007669"/>
    <property type="project" value="InterPro"/>
</dbReference>
<dbReference type="PANTHER" id="PTHR24421:SF10">
    <property type="entry name" value="NITRATE_NITRITE SENSOR PROTEIN NARQ"/>
    <property type="match status" value="1"/>
</dbReference>
<evidence type="ECO:0000256" key="4">
    <source>
        <dbReference type="ARBA" id="ARBA00022679"/>
    </source>
</evidence>
<accession>A0A8J3VTV5</accession>
<evidence type="ECO:0000256" key="7">
    <source>
        <dbReference type="ARBA" id="ARBA00022840"/>
    </source>
</evidence>
<feature type="transmembrane region" description="Helical" evidence="9">
    <location>
        <begin position="130"/>
        <end position="147"/>
    </location>
</feature>
<reference evidence="11" key="1">
    <citation type="submission" date="2021-01" db="EMBL/GenBank/DDBJ databases">
        <title>Whole genome shotgun sequence of Rugosimonospora africana NBRC 104875.</title>
        <authorList>
            <person name="Komaki H."/>
            <person name="Tamura T."/>
        </authorList>
    </citation>
    <scope>NUCLEOTIDE SEQUENCE</scope>
    <source>
        <strain evidence="11">NBRC 104875</strain>
    </source>
</reference>
<comment type="caution">
    <text evidence="11">The sequence shown here is derived from an EMBL/GenBank/DDBJ whole genome shotgun (WGS) entry which is preliminary data.</text>
</comment>
<dbReference type="CDD" id="cd16917">
    <property type="entry name" value="HATPase_UhpB-NarQ-NarX-like"/>
    <property type="match status" value="1"/>
</dbReference>
<evidence type="ECO:0000256" key="1">
    <source>
        <dbReference type="ARBA" id="ARBA00000085"/>
    </source>
</evidence>
<dbReference type="Gene3D" id="3.30.565.10">
    <property type="entry name" value="Histidine kinase-like ATPase, C-terminal domain"/>
    <property type="match status" value="1"/>
</dbReference>
<keyword evidence="4" id="KW-0808">Transferase</keyword>
<keyword evidence="9" id="KW-0812">Transmembrane</keyword>
<sequence>MLVRQGFLRIAAIAGLAFVLWGETTHSGIVGLHGHLLTTAIVLAVTALGWIGWALAGPLGTSPVVTVFVCWTGLAGSVLLFVHPAPAVCWFTVFACLDAGATRPARIGLPLAGACCAILVAGYLLGRGDLLATLAAVTGVAYVVGTSRRDHARAATLAERGRIAAELHDILGHSLSALSLQIEAASAALDTADDRERALAHLTRAARLTRSGQEETVAAVRTLRDGAVGVHDLVRNLIDASGMAVGLTVHGKPRPLSAATGMAVYRLLQEALTNASKHAPGGHAEVILSYLPDRLTVTVDNATAGGADVVSGGQGLPVMRERITRIGGTLATGAAGGRWRVEAQVPA</sequence>
<dbReference type="GO" id="GO:0005524">
    <property type="term" value="F:ATP binding"/>
    <property type="evidence" value="ECO:0007669"/>
    <property type="project" value="UniProtKB-KW"/>
</dbReference>
<keyword evidence="8" id="KW-0902">Two-component regulatory system</keyword>
<dbReference type="GO" id="GO:0016020">
    <property type="term" value="C:membrane"/>
    <property type="evidence" value="ECO:0007669"/>
    <property type="project" value="InterPro"/>
</dbReference>
<dbReference type="EC" id="2.7.13.3" evidence="2"/>
<feature type="transmembrane region" description="Helical" evidence="9">
    <location>
        <begin position="65"/>
        <end position="95"/>
    </location>
</feature>
<keyword evidence="3" id="KW-0597">Phosphoprotein</keyword>
<keyword evidence="5" id="KW-0547">Nucleotide-binding</keyword>
<dbReference type="InterPro" id="IPR011712">
    <property type="entry name" value="Sig_transdc_His_kin_sub3_dim/P"/>
</dbReference>
<keyword evidence="6 11" id="KW-0418">Kinase</keyword>
<dbReference type="InterPro" id="IPR050482">
    <property type="entry name" value="Sensor_HK_TwoCompSys"/>
</dbReference>
<evidence type="ECO:0000256" key="2">
    <source>
        <dbReference type="ARBA" id="ARBA00012438"/>
    </source>
</evidence>
<dbReference type="SUPFAM" id="SSF55874">
    <property type="entry name" value="ATPase domain of HSP90 chaperone/DNA topoisomerase II/histidine kinase"/>
    <property type="match status" value="1"/>
</dbReference>
<dbReference type="AlphaFoldDB" id="A0A8J3VTV5"/>
<keyword evidence="12" id="KW-1185">Reference proteome</keyword>
<comment type="catalytic activity">
    <reaction evidence="1">
        <text>ATP + protein L-histidine = ADP + protein N-phospho-L-histidine.</text>
        <dbReference type="EC" id="2.7.13.3"/>
    </reaction>
</comment>
<feature type="transmembrane region" description="Helical" evidence="9">
    <location>
        <begin position="34"/>
        <end position="53"/>
    </location>
</feature>
<evidence type="ECO:0000259" key="10">
    <source>
        <dbReference type="Pfam" id="PF07730"/>
    </source>
</evidence>
<feature type="domain" description="Signal transduction histidine kinase subgroup 3 dimerisation and phosphoacceptor" evidence="10">
    <location>
        <begin position="159"/>
        <end position="226"/>
    </location>
</feature>
<keyword evidence="7" id="KW-0067">ATP-binding</keyword>
<evidence type="ECO:0000256" key="8">
    <source>
        <dbReference type="ARBA" id="ARBA00023012"/>
    </source>
</evidence>
<proteinExistence type="predicted"/>
<dbReference type="PANTHER" id="PTHR24421">
    <property type="entry name" value="NITRATE/NITRITE SENSOR PROTEIN NARX-RELATED"/>
    <property type="match status" value="1"/>
</dbReference>
<evidence type="ECO:0000313" key="12">
    <source>
        <dbReference type="Proteomes" id="UP000642748"/>
    </source>
</evidence>
<feature type="transmembrane region" description="Helical" evidence="9">
    <location>
        <begin position="6"/>
        <end position="22"/>
    </location>
</feature>
<dbReference type="Gene3D" id="1.20.5.1930">
    <property type="match status" value="1"/>
</dbReference>
<dbReference type="Proteomes" id="UP000642748">
    <property type="component" value="Unassembled WGS sequence"/>
</dbReference>
<gene>
    <name evidence="11" type="ORF">Raf01_62580</name>
</gene>
<dbReference type="GO" id="GO:0000155">
    <property type="term" value="F:phosphorelay sensor kinase activity"/>
    <property type="evidence" value="ECO:0007669"/>
    <property type="project" value="InterPro"/>
</dbReference>
<evidence type="ECO:0000256" key="3">
    <source>
        <dbReference type="ARBA" id="ARBA00022553"/>
    </source>
</evidence>
<name>A0A8J3VTV5_9ACTN</name>
<evidence type="ECO:0000256" key="6">
    <source>
        <dbReference type="ARBA" id="ARBA00022777"/>
    </source>
</evidence>
<protein>
    <recommendedName>
        <fullName evidence="2">histidine kinase</fullName>
        <ecNumber evidence="2">2.7.13.3</ecNumber>
    </recommendedName>
</protein>
<dbReference type="InterPro" id="IPR036890">
    <property type="entry name" value="HATPase_C_sf"/>
</dbReference>
<evidence type="ECO:0000256" key="5">
    <source>
        <dbReference type="ARBA" id="ARBA00022741"/>
    </source>
</evidence>
<keyword evidence="9" id="KW-1133">Transmembrane helix</keyword>
<keyword evidence="9" id="KW-0472">Membrane</keyword>